<dbReference type="NCBIfam" id="TIGR00778">
    <property type="entry name" value="ahpD_dom"/>
    <property type="match status" value="1"/>
</dbReference>
<dbReference type="SUPFAM" id="SSF69118">
    <property type="entry name" value="AhpD-like"/>
    <property type="match status" value="1"/>
</dbReference>
<dbReference type="InterPro" id="IPR004675">
    <property type="entry name" value="AhpD_core"/>
</dbReference>
<accession>A0A4R8A193</accession>
<keyword evidence="2" id="KW-0560">Oxidoreductase</keyword>
<dbReference type="InterPro" id="IPR003779">
    <property type="entry name" value="CMD-like"/>
</dbReference>
<comment type="caution">
    <text evidence="2">The sequence shown here is derived from an EMBL/GenBank/DDBJ whole genome shotgun (WGS) entry which is preliminary data.</text>
</comment>
<dbReference type="InterPro" id="IPR029032">
    <property type="entry name" value="AhpD-like"/>
</dbReference>
<evidence type="ECO:0000313" key="3">
    <source>
        <dbReference type="Proteomes" id="UP000295447"/>
    </source>
</evidence>
<evidence type="ECO:0000313" key="2">
    <source>
        <dbReference type="EMBL" id="TDW24279.1"/>
    </source>
</evidence>
<keyword evidence="3" id="KW-1185">Reference proteome</keyword>
<dbReference type="Pfam" id="PF02627">
    <property type="entry name" value="CMD"/>
    <property type="match status" value="1"/>
</dbReference>
<organism evidence="2 3">
    <name type="scientific">Kribbella kalugense</name>
    <dbReference type="NCBI Taxonomy" id="2512221"/>
    <lineage>
        <taxon>Bacteria</taxon>
        <taxon>Bacillati</taxon>
        <taxon>Actinomycetota</taxon>
        <taxon>Actinomycetes</taxon>
        <taxon>Propionibacteriales</taxon>
        <taxon>Kribbellaceae</taxon>
        <taxon>Kribbella</taxon>
    </lineage>
</organism>
<reference evidence="2 3" key="1">
    <citation type="submission" date="2019-03" db="EMBL/GenBank/DDBJ databases">
        <title>Genomic Encyclopedia of Type Strains, Phase III (KMG-III): the genomes of soil and plant-associated and newly described type strains.</title>
        <authorList>
            <person name="Whitman W."/>
        </authorList>
    </citation>
    <scope>NUCLEOTIDE SEQUENCE [LARGE SCALE GENOMIC DNA]</scope>
    <source>
        <strain evidence="2 3">VKM Ac-2570</strain>
    </source>
</reference>
<dbReference type="Proteomes" id="UP000295447">
    <property type="component" value="Unassembled WGS sequence"/>
</dbReference>
<dbReference type="EMBL" id="SODF01000001">
    <property type="protein sequence ID" value="TDW24279.1"/>
    <property type="molecule type" value="Genomic_DNA"/>
</dbReference>
<name>A0A4R8A193_9ACTN</name>
<feature type="domain" description="Carboxymuconolactone decarboxylase-like" evidence="1">
    <location>
        <begin position="115"/>
        <end position="181"/>
    </location>
</feature>
<dbReference type="GO" id="GO:0051920">
    <property type="term" value="F:peroxiredoxin activity"/>
    <property type="evidence" value="ECO:0007669"/>
    <property type="project" value="InterPro"/>
</dbReference>
<gene>
    <name evidence="2" type="ORF">EV650_3152</name>
</gene>
<dbReference type="PANTHER" id="PTHR34846">
    <property type="entry name" value="4-CARBOXYMUCONOLACTONE DECARBOXYLASE FAMILY PROTEIN (AFU_ORTHOLOGUE AFUA_6G11590)"/>
    <property type="match status" value="1"/>
</dbReference>
<keyword evidence="2" id="KW-0575">Peroxidase</keyword>
<sequence length="238" mass="27117">MSRLCHRDHVTCRYRDIVALSHRWLSVRYSVKFCLRVAGELRILCAKEKWPTFLRWNWILAIGRSSRSVTVMTTIDTTADTPVKIPVRLDFDDNAPRFSAAMGSLDVAATHELDRVDFDRRLRELVRIRASQLNGCAYCIDVHTKDARTLGETEQRIYALPAWRETPYFSERERAVLAFTEALTLLADDHVPAAAFEAIRNHLGLEEIAALVSLITAINAWNMIAVSTRAWTPGSYEP</sequence>
<evidence type="ECO:0000259" key="1">
    <source>
        <dbReference type="Pfam" id="PF02627"/>
    </source>
</evidence>
<protein>
    <submittedName>
        <fullName evidence="2">AhpD family alkylhydroperoxidase</fullName>
    </submittedName>
</protein>
<dbReference type="AlphaFoldDB" id="A0A4R8A193"/>
<dbReference type="Gene3D" id="1.20.1290.10">
    <property type="entry name" value="AhpD-like"/>
    <property type="match status" value="1"/>
</dbReference>
<dbReference type="PANTHER" id="PTHR34846:SF10">
    <property type="entry name" value="CYTOPLASMIC PROTEIN"/>
    <property type="match status" value="1"/>
</dbReference>
<proteinExistence type="predicted"/>